<dbReference type="InterPro" id="IPR039426">
    <property type="entry name" value="TonB-dep_rcpt-like"/>
</dbReference>
<dbReference type="Pfam" id="PF13715">
    <property type="entry name" value="CarbopepD_reg_2"/>
    <property type="match status" value="1"/>
</dbReference>
<evidence type="ECO:0000256" key="5">
    <source>
        <dbReference type="ARBA" id="ARBA00023136"/>
    </source>
</evidence>
<dbReference type="FunFam" id="2.170.130.10:FF:000008">
    <property type="entry name" value="SusC/RagA family TonB-linked outer membrane protein"/>
    <property type="match status" value="1"/>
</dbReference>
<name>A0AAE3LM32_9BACT</name>
<evidence type="ECO:0000256" key="1">
    <source>
        <dbReference type="ARBA" id="ARBA00004571"/>
    </source>
</evidence>
<dbReference type="EMBL" id="JAOTPL010000002">
    <property type="protein sequence ID" value="MCU7693386.1"/>
    <property type="molecule type" value="Genomic_DNA"/>
</dbReference>
<organism evidence="10 11">
    <name type="scientific">Haoranjiania flava</name>
    <dbReference type="NCBI Taxonomy" id="1856322"/>
    <lineage>
        <taxon>Bacteria</taxon>
        <taxon>Pseudomonadati</taxon>
        <taxon>Bacteroidota</taxon>
        <taxon>Chitinophagia</taxon>
        <taxon>Chitinophagales</taxon>
        <taxon>Chitinophagaceae</taxon>
        <taxon>Haoranjiania</taxon>
    </lineage>
</organism>
<protein>
    <submittedName>
        <fullName evidence="10">TonB-dependent receptor</fullName>
    </submittedName>
</protein>
<dbReference type="GO" id="GO:0009279">
    <property type="term" value="C:cell outer membrane"/>
    <property type="evidence" value="ECO:0007669"/>
    <property type="project" value="UniProtKB-SubCell"/>
</dbReference>
<dbReference type="Proteomes" id="UP001209317">
    <property type="component" value="Unassembled WGS sequence"/>
</dbReference>
<evidence type="ECO:0000313" key="11">
    <source>
        <dbReference type="Proteomes" id="UP001209317"/>
    </source>
</evidence>
<evidence type="ECO:0000256" key="7">
    <source>
        <dbReference type="PROSITE-ProRule" id="PRU01360"/>
    </source>
</evidence>
<reference evidence="10" key="1">
    <citation type="submission" date="2022-10" db="EMBL/GenBank/DDBJ databases">
        <authorList>
            <person name="Kim H.S."/>
            <person name="Kim J.-S."/>
            <person name="Suh M.K."/>
            <person name="Eom M.K."/>
            <person name="Lee J.-S."/>
        </authorList>
    </citation>
    <scope>NUCLEOTIDE SEQUENCE</scope>
    <source>
        <strain evidence="10">LIP-5</strain>
    </source>
</reference>
<dbReference type="InterPro" id="IPR023997">
    <property type="entry name" value="TonB-dep_OMP_SusC/RagA_CS"/>
</dbReference>
<dbReference type="InterPro" id="IPR023996">
    <property type="entry name" value="TonB-dep_OMP_SusC/RagA"/>
</dbReference>
<dbReference type="NCBIfam" id="TIGR04056">
    <property type="entry name" value="OMP_RagA_SusC"/>
    <property type="match status" value="1"/>
</dbReference>
<evidence type="ECO:0000256" key="2">
    <source>
        <dbReference type="ARBA" id="ARBA00022448"/>
    </source>
</evidence>
<feature type="signal peptide" evidence="8">
    <location>
        <begin position="1"/>
        <end position="29"/>
    </location>
</feature>
<keyword evidence="4 7" id="KW-0812">Transmembrane</keyword>
<keyword evidence="6 7" id="KW-0998">Cell outer membrane</keyword>
<feature type="domain" description="TonB-dependent receptor plug" evidence="9">
    <location>
        <begin position="122"/>
        <end position="228"/>
    </location>
</feature>
<dbReference type="InterPro" id="IPR012910">
    <property type="entry name" value="Plug_dom"/>
</dbReference>
<dbReference type="Gene3D" id="2.170.130.10">
    <property type="entry name" value="TonB-dependent receptor, plug domain"/>
    <property type="match status" value="1"/>
</dbReference>
<accession>A0AAE3LM32</accession>
<comment type="caution">
    <text evidence="10">The sequence shown here is derived from an EMBL/GenBank/DDBJ whole genome shotgun (WGS) entry which is preliminary data.</text>
</comment>
<keyword evidence="11" id="KW-1185">Reference proteome</keyword>
<dbReference type="InterPro" id="IPR037066">
    <property type="entry name" value="Plug_dom_sf"/>
</dbReference>
<evidence type="ECO:0000256" key="8">
    <source>
        <dbReference type="SAM" id="SignalP"/>
    </source>
</evidence>
<keyword evidence="8" id="KW-0732">Signal</keyword>
<dbReference type="SUPFAM" id="SSF56935">
    <property type="entry name" value="Porins"/>
    <property type="match status" value="1"/>
</dbReference>
<dbReference type="RefSeq" id="WP_263036871.1">
    <property type="nucleotide sequence ID" value="NZ_JAOTPL010000002.1"/>
</dbReference>
<evidence type="ECO:0000256" key="6">
    <source>
        <dbReference type="ARBA" id="ARBA00023237"/>
    </source>
</evidence>
<evidence type="ECO:0000259" key="9">
    <source>
        <dbReference type="Pfam" id="PF07715"/>
    </source>
</evidence>
<proteinExistence type="inferred from homology"/>
<evidence type="ECO:0000313" key="10">
    <source>
        <dbReference type="EMBL" id="MCU7693386.1"/>
    </source>
</evidence>
<gene>
    <name evidence="10" type="ORF">OD355_02510</name>
</gene>
<dbReference type="Pfam" id="PF07715">
    <property type="entry name" value="Plug"/>
    <property type="match status" value="1"/>
</dbReference>
<dbReference type="NCBIfam" id="TIGR04057">
    <property type="entry name" value="SusC_RagA_signa"/>
    <property type="match status" value="1"/>
</dbReference>
<dbReference type="InterPro" id="IPR008969">
    <property type="entry name" value="CarboxyPept-like_regulatory"/>
</dbReference>
<feature type="chain" id="PRO_5042062357" evidence="8">
    <location>
        <begin position="30"/>
        <end position="996"/>
    </location>
</feature>
<comment type="similarity">
    <text evidence="7">Belongs to the TonB-dependent receptor family.</text>
</comment>
<keyword evidence="10" id="KW-0675">Receptor</keyword>
<keyword evidence="2 7" id="KW-0813">Transport</keyword>
<dbReference type="AlphaFoldDB" id="A0AAE3LM32"/>
<comment type="subcellular location">
    <subcellularLocation>
        <location evidence="1 7">Cell outer membrane</location>
        <topology evidence="1 7">Multi-pass membrane protein</topology>
    </subcellularLocation>
</comment>
<keyword evidence="3 7" id="KW-1134">Transmembrane beta strand</keyword>
<dbReference type="PROSITE" id="PS52016">
    <property type="entry name" value="TONB_DEPENDENT_REC_3"/>
    <property type="match status" value="1"/>
</dbReference>
<dbReference type="SUPFAM" id="SSF49464">
    <property type="entry name" value="Carboxypeptidase regulatory domain-like"/>
    <property type="match status" value="1"/>
</dbReference>
<evidence type="ECO:0000256" key="3">
    <source>
        <dbReference type="ARBA" id="ARBA00022452"/>
    </source>
</evidence>
<evidence type="ECO:0000256" key="4">
    <source>
        <dbReference type="ARBA" id="ARBA00022692"/>
    </source>
</evidence>
<dbReference type="InterPro" id="IPR036942">
    <property type="entry name" value="Beta-barrel_TonB_sf"/>
</dbReference>
<dbReference type="Gene3D" id="2.40.170.20">
    <property type="entry name" value="TonB-dependent receptor, beta-barrel domain"/>
    <property type="match status" value="1"/>
</dbReference>
<keyword evidence="5 7" id="KW-0472">Membrane</keyword>
<sequence length="996" mass="110468">MKKNKNAFSKSLGLLLMCSFCMVLTTAMAQRIRVAGTVTDTRNVPLISANIVIKGTNTGAITNSEGAYTLMAGTSDILVFSYQGMKSQEIAIDGRTTINVQMEEEDASLEDVVVIGYGTVRRKDVTTAVSTVSLKDLEERPITSAAQAIQGKAPGVQVLQPNGQPGAGIVVRVRGNTSITASNDPLYVVDGVPTNDIDFLAPGDIASMQILKDASSAAIYGSRASNGVVLITTKEGKKGAAKVGLNTYVGNSHVIKQLKSLNVSQYKELMDEMGTIHLPDGLMDRTDWFRETFRPGLNQNYQLNLSSGNDKMRYFLSGGYTDEKGVINVAYYKRYNLRANLENNIKSWLKINTNIAYSDYSGNGIITGTGAARAGVILSVINTPTYAPIWDSVHQGQYYNNFYGANITHPVENISRTSDNKSNHNRLLGSVVAEVSLLPSLNFKTSNTIDRVYYHATTFLDPLKTGYGRSEGGRATDSRSLSTILTFDNILTFDKSFGLHSLNLMGGTSYTASTWQNAYMLGSFYRTGYSPKTLDAANKIDPYATGTNASEWALMSYIGRISYNYNSKYLATINLRSDGSSKLSPEHRYGFFPSVSAAWRISAEDFMSEVKWINDMKLRGGWGKTGNQSGIGDYAYLEMYNIQRIAWWLKGNERAVVNISPANMRNRDLTWETTTQSNVGIDMSVLNNKLSFTADAYYKYTTNLLMNVPLPSGLDFGSIYRNEGEMENKGLEFGIRSTNISKNEFVWNTEFNMSFNRNKVTKLSLQKIYYYASTSEATSENVVRMTVGQPLGMFWGYISEGVDPETGDLRFKDLDGNGRITTGDKTYIGNPNPDFTWGMTHTFSYKGLNLNIFFQGSQGNDIYNASRYETEGMYNANNQSTEVLRRWRIPGQITDIPRASTGTDNLRASTRFVEDGSYARLKSLTLSYDIKARILEKWKITRLQPYVTAQNLFTITNYKGFDPEVNQYGGSATVQGIDWGTYPQVKTFIVGVNIDL</sequence>